<evidence type="ECO:0000256" key="1">
    <source>
        <dbReference type="SAM" id="Phobius"/>
    </source>
</evidence>
<dbReference type="STRING" id="1641165.XM38_06150"/>
<feature type="transmembrane region" description="Helical" evidence="1">
    <location>
        <begin position="59"/>
        <end position="80"/>
    </location>
</feature>
<evidence type="ECO:0000313" key="4">
    <source>
        <dbReference type="Proteomes" id="UP000191901"/>
    </source>
</evidence>
<dbReference type="GO" id="GO:0004175">
    <property type="term" value="F:endopeptidase activity"/>
    <property type="evidence" value="ECO:0007669"/>
    <property type="project" value="UniProtKB-ARBA"/>
</dbReference>
<proteinExistence type="predicted"/>
<dbReference type="InterPro" id="IPR003675">
    <property type="entry name" value="Rce1/LyrA-like_dom"/>
</dbReference>
<reference evidence="3 4" key="1">
    <citation type="journal article" date="2016" name="Biochim. Biophys. Acta">
        <title>Characterization of red-shifted phycobilisomes isolated from the chlorophyll f-containing cyanobacterium Halomicronema hongdechloris.</title>
        <authorList>
            <person name="Li Y."/>
            <person name="Lin Y."/>
            <person name="Garvey C.J."/>
            <person name="Birch D."/>
            <person name="Corkery R.W."/>
            <person name="Loughlin P.C."/>
            <person name="Scheer H."/>
            <person name="Willows R.D."/>
            <person name="Chen M."/>
        </authorList>
    </citation>
    <scope>NUCLEOTIDE SEQUENCE [LARGE SCALE GENOMIC DNA]</scope>
    <source>
        <strain evidence="3 4">C2206</strain>
    </source>
</reference>
<feature type="transmembrane region" description="Helical" evidence="1">
    <location>
        <begin position="26"/>
        <end position="47"/>
    </location>
</feature>
<keyword evidence="4" id="KW-1185">Reference proteome</keyword>
<dbReference type="Pfam" id="PF02517">
    <property type="entry name" value="Rce1-like"/>
    <property type="match status" value="1"/>
</dbReference>
<feature type="transmembrane region" description="Helical" evidence="1">
    <location>
        <begin position="92"/>
        <end position="112"/>
    </location>
</feature>
<dbReference type="OrthoDB" id="571316at2"/>
<organism evidence="3 4">
    <name type="scientific">Halomicronema hongdechloris C2206</name>
    <dbReference type="NCBI Taxonomy" id="1641165"/>
    <lineage>
        <taxon>Bacteria</taxon>
        <taxon>Bacillati</taxon>
        <taxon>Cyanobacteriota</taxon>
        <taxon>Cyanophyceae</taxon>
        <taxon>Nodosilineales</taxon>
        <taxon>Nodosilineaceae</taxon>
        <taxon>Halomicronema</taxon>
    </lineage>
</organism>
<sequence length="200" mass="21469">MTRALCVTPPPSPDQPPIDSLSRVQILAAIGITALILLLIARLWLWLDPISLLPLHLSLIDGLLGLGLGAAITLASALAYQLWPAYRRSADVYLQLVLSPLTAIDVLWLGILPGLSEELLFRGVMLPAIGLTGFGVVISSLCFGVLHLSSLEQWPYGIWATVIGLVLGMSALITGNLLVPLLAHIVTNLMSSLVWKLRQS</sequence>
<dbReference type="KEGG" id="hhg:XM38_024740"/>
<dbReference type="PANTHER" id="PTHR43592:SF7">
    <property type="entry name" value="CAAX AMINO TERMINAL PROTEASE FAMILY PROTEIN"/>
    <property type="match status" value="1"/>
</dbReference>
<dbReference type="Proteomes" id="UP000191901">
    <property type="component" value="Chromosome"/>
</dbReference>
<gene>
    <name evidence="3" type="ORF">XM38_024740</name>
</gene>
<accession>A0A1Z3HMI1</accession>
<dbReference type="GO" id="GO:0080120">
    <property type="term" value="P:CAAX-box protein maturation"/>
    <property type="evidence" value="ECO:0007669"/>
    <property type="project" value="UniProtKB-ARBA"/>
</dbReference>
<feature type="transmembrane region" description="Helical" evidence="1">
    <location>
        <begin position="124"/>
        <end position="146"/>
    </location>
</feature>
<dbReference type="AlphaFoldDB" id="A0A1Z3HMI1"/>
<evidence type="ECO:0000313" key="3">
    <source>
        <dbReference type="EMBL" id="ASC71522.1"/>
    </source>
</evidence>
<keyword evidence="1" id="KW-1133">Transmembrane helix</keyword>
<feature type="domain" description="CAAX prenyl protease 2/Lysostaphin resistance protein A-like" evidence="2">
    <location>
        <begin position="102"/>
        <end position="190"/>
    </location>
</feature>
<feature type="transmembrane region" description="Helical" evidence="1">
    <location>
        <begin position="158"/>
        <end position="183"/>
    </location>
</feature>
<protein>
    <recommendedName>
        <fullName evidence="2">CAAX prenyl protease 2/Lysostaphin resistance protein A-like domain-containing protein</fullName>
    </recommendedName>
</protein>
<keyword evidence="1" id="KW-0472">Membrane</keyword>
<name>A0A1Z3HMI1_9CYAN</name>
<evidence type="ECO:0000259" key="2">
    <source>
        <dbReference type="Pfam" id="PF02517"/>
    </source>
</evidence>
<dbReference type="EMBL" id="CP021983">
    <property type="protein sequence ID" value="ASC71522.1"/>
    <property type="molecule type" value="Genomic_DNA"/>
</dbReference>
<dbReference type="PANTHER" id="PTHR43592">
    <property type="entry name" value="CAAX AMINO TERMINAL PROTEASE"/>
    <property type="match status" value="1"/>
</dbReference>
<keyword evidence="1" id="KW-0812">Transmembrane</keyword>